<protein>
    <submittedName>
        <fullName evidence="7">Putative serine protease PepD</fullName>
        <ecNumber evidence="7">3.4.21.-</ecNumber>
    </submittedName>
</protein>
<gene>
    <name evidence="7" type="ORF">HNR14_000065</name>
</gene>
<feature type="transmembrane region" description="Helical" evidence="5">
    <location>
        <begin position="202"/>
        <end position="226"/>
    </location>
</feature>
<keyword evidence="5" id="KW-1133">Transmembrane helix</keyword>
<keyword evidence="5" id="KW-0472">Membrane</keyword>
<dbReference type="RefSeq" id="WP_179699319.1">
    <property type="nucleotide sequence ID" value="NZ_BAAAHA010000002.1"/>
</dbReference>
<evidence type="ECO:0000256" key="3">
    <source>
        <dbReference type="ARBA" id="ARBA00022801"/>
    </source>
</evidence>
<feature type="domain" description="PDZ" evidence="6">
    <location>
        <begin position="503"/>
        <end position="589"/>
    </location>
</feature>
<dbReference type="InterPro" id="IPR009003">
    <property type="entry name" value="Peptidase_S1_PA"/>
</dbReference>
<evidence type="ECO:0000256" key="2">
    <source>
        <dbReference type="ARBA" id="ARBA00022670"/>
    </source>
</evidence>
<dbReference type="PRINTS" id="PR00834">
    <property type="entry name" value="PROTEASES2C"/>
</dbReference>
<feature type="region of interest" description="Disordered" evidence="4">
    <location>
        <begin position="1"/>
        <end position="194"/>
    </location>
</feature>
<evidence type="ECO:0000256" key="4">
    <source>
        <dbReference type="SAM" id="MobiDB-lite"/>
    </source>
</evidence>
<feature type="compositionally biased region" description="Low complexity" evidence="4">
    <location>
        <begin position="27"/>
        <end position="47"/>
    </location>
</feature>
<keyword evidence="5" id="KW-0812">Transmembrane</keyword>
<dbReference type="SMART" id="SM00228">
    <property type="entry name" value="PDZ"/>
    <property type="match status" value="1"/>
</dbReference>
<dbReference type="PANTHER" id="PTHR43343:SF3">
    <property type="entry name" value="PROTEASE DO-LIKE 8, CHLOROPLASTIC"/>
    <property type="match status" value="1"/>
</dbReference>
<dbReference type="InterPro" id="IPR051201">
    <property type="entry name" value="Chloro_Bact_Ser_Proteases"/>
</dbReference>
<dbReference type="GO" id="GO:0006508">
    <property type="term" value="P:proteolysis"/>
    <property type="evidence" value="ECO:0007669"/>
    <property type="project" value="UniProtKB-KW"/>
</dbReference>
<keyword evidence="3 7" id="KW-0378">Hydrolase</keyword>
<dbReference type="EC" id="3.4.21.-" evidence="7"/>
<dbReference type="SUPFAM" id="SSF50156">
    <property type="entry name" value="PDZ domain-like"/>
    <property type="match status" value="1"/>
</dbReference>
<keyword evidence="2 7" id="KW-0645">Protease</keyword>
<comment type="similarity">
    <text evidence="1">Belongs to the peptidase S1C family.</text>
</comment>
<evidence type="ECO:0000256" key="5">
    <source>
        <dbReference type="SAM" id="Phobius"/>
    </source>
</evidence>
<sequence length="604" mass="58511">MTDTPITPEPAKAQHDADTDAVVDAGSTASTDAATAVTASTEAATTAPTPPAAETPAAPAAPVVETPAPLVVEQPAAPAAAAPAAPTGWTAPAAEQNAPAAQHTQPTQPLAPQQPYGAQQPTAQQPTAQQPTAQQPTAQQPDYGNGSFGQPAYAGAAPAGPYAPHPHQHAYAAAPGTPVPPAPGAPGAATADRPAKKRNTGLIIATLAIGALVGGLAGAGAGVGIYSATTSNNATIKTVSGPQNITVNDANNATTVTAVAAKASPSVVTISVTASSEGGTGSGIVLTSDGYILTNTHVVTLDGASSDVSISVTDNDGKIYSAKIVGTDPTTDLAVIKLDGASGMTPMTFADSSKLNVGDTAVAIGAPLGLSGTVTDGIVSALNRSISIASSAAPKSSDGSSEGDGSSQNPFNFDFPGQGGSSGSQQQTTTQGTISLPVIQTDASINPGNSGGALLNSKGELIGVNVAIASASGSSSDSSGQSGSIGVGFAIPANLAKRVSDELIKNGSATHGLLGASVADASSDTKATTVGALIKDVTSGGAAANAGLKAGDVVVNFNGVPITDATDLTAQVRALAAGASAEVTYTRDGQTKTATVTLGSLATD</sequence>
<accession>A0A853DNS3</accession>
<dbReference type="Proteomes" id="UP000521075">
    <property type="component" value="Unassembled WGS sequence"/>
</dbReference>
<dbReference type="Pfam" id="PF13180">
    <property type="entry name" value="PDZ_2"/>
    <property type="match status" value="1"/>
</dbReference>
<dbReference type="Gene3D" id="2.30.42.10">
    <property type="match status" value="1"/>
</dbReference>
<dbReference type="InterPro" id="IPR001940">
    <property type="entry name" value="Peptidase_S1C"/>
</dbReference>
<dbReference type="PROSITE" id="PS50106">
    <property type="entry name" value="PDZ"/>
    <property type="match status" value="1"/>
</dbReference>
<dbReference type="GO" id="GO:0004252">
    <property type="term" value="F:serine-type endopeptidase activity"/>
    <property type="evidence" value="ECO:0007669"/>
    <property type="project" value="InterPro"/>
</dbReference>
<evidence type="ECO:0000259" key="6">
    <source>
        <dbReference type="PROSITE" id="PS50106"/>
    </source>
</evidence>
<dbReference type="Pfam" id="PF13365">
    <property type="entry name" value="Trypsin_2"/>
    <property type="match status" value="1"/>
</dbReference>
<feature type="compositionally biased region" description="Low complexity" evidence="4">
    <location>
        <begin position="54"/>
        <end position="141"/>
    </location>
</feature>
<feature type="compositionally biased region" description="Low complexity" evidence="4">
    <location>
        <begin position="390"/>
        <end position="407"/>
    </location>
</feature>
<name>A0A853DNS3_9MICO</name>
<dbReference type="SUPFAM" id="SSF50494">
    <property type="entry name" value="Trypsin-like serine proteases"/>
    <property type="match status" value="1"/>
</dbReference>
<comment type="caution">
    <text evidence="7">The sequence shown here is derived from an EMBL/GenBank/DDBJ whole genome shotgun (WGS) entry which is preliminary data.</text>
</comment>
<feature type="region of interest" description="Disordered" evidence="4">
    <location>
        <begin position="390"/>
        <end position="431"/>
    </location>
</feature>
<feature type="compositionally biased region" description="Low complexity" evidence="4">
    <location>
        <begin position="149"/>
        <end position="162"/>
    </location>
</feature>
<dbReference type="Gene3D" id="2.40.10.10">
    <property type="entry name" value="Trypsin-like serine proteases"/>
    <property type="match status" value="2"/>
</dbReference>
<dbReference type="EMBL" id="JACCHJ010000001">
    <property type="protein sequence ID" value="NYK08184.1"/>
    <property type="molecule type" value="Genomic_DNA"/>
</dbReference>
<evidence type="ECO:0000256" key="1">
    <source>
        <dbReference type="ARBA" id="ARBA00010541"/>
    </source>
</evidence>
<dbReference type="InterPro" id="IPR001478">
    <property type="entry name" value="PDZ"/>
</dbReference>
<evidence type="ECO:0000313" key="7">
    <source>
        <dbReference type="EMBL" id="NYK08184.1"/>
    </source>
</evidence>
<organism evidence="7 8">
    <name type="scientific">Leifsonia naganoensis</name>
    <dbReference type="NCBI Taxonomy" id="150025"/>
    <lineage>
        <taxon>Bacteria</taxon>
        <taxon>Bacillati</taxon>
        <taxon>Actinomycetota</taxon>
        <taxon>Actinomycetes</taxon>
        <taxon>Micrococcales</taxon>
        <taxon>Microbacteriaceae</taxon>
        <taxon>Leifsonia</taxon>
    </lineage>
</organism>
<dbReference type="AlphaFoldDB" id="A0A853DNS3"/>
<proteinExistence type="inferred from homology"/>
<dbReference type="PANTHER" id="PTHR43343">
    <property type="entry name" value="PEPTIDASE S12"/>
    <property type="match status" value="1"/>
</dbReference>
<reference evidence="7 8" key="1">
    <citation type="submission" date="2020-07" db="EMBL/GenBank/DDBJ databases">
        <title>Sequencing the genomes of 1000 actinobacteria strains.</title>
        <authorList>
            <person name="Klenk H.-P."/>
        </authorList>
    </citation>
    <scope>NUCLEOTIDE SEQUENCE [LARGE SCALE GENOMIC DNA]</scope>
    <source>
        <strain evidence="7 8">DSM 15166</strain>
    </source>
</reference>
<evidence type="ECO:0000313" key="8">
    <source>
        <dbReference type="Proteomes" id="UP000521075"/>
    </source>
</evidence>
<keyword evidence="8" id="KW-1185">Reference proteome</keyword>
<dbReference type="InterPro" id="IPR036034">
    <property type="entry name" value="PDZ_sf"/>
</dbReference>
<dbReference type="InterPro" id="IPR043504">
    <property type="entry name" value="Peptidase_S1_PA_chymotrypsin"/>
</dbReference>